<dbReference type="GO" id="GO:0045892">
    <property type="term" value="P:negative regulation of DNA-templated transcription"/>
    <property type="evidence" value="ECO:0007669"/>
    <property type="project" value="TreeGrafter"/>
</dbReference>
<reference evidence="14" key="2">
    <citation type="journal article" date="2021" name="PeerJ">
        <title>Extensive microbial diversity within the chicken gut microbiome revealed by metagenomics and culture.</title>
        <authorList>
            <person name="Gilroy R."/>
            <person name="Ravi A."/>
            <person name="Getino M."/>
            <person name="Pursley I."/>
            <person name="Horton D.L."/>
            <person name="Alikhan N.F."/>
            <person name="Baker D."/>
            <person name="Gharbi K."/>
            <person name="Hall N."/>
            <person name="Watson M."/>
            <person name="Adriaenssens E.M."/>
            <person name="Foster-Nyarko E."/>
            <person name="Jarju S."/>
            <person name="Secka A."/>
            <person name="Antonio M."/>
            <person name="Oren A."/>
            <person name="Chaudhuri R.R."/>
            <person name="La Ragione R."/>
            <person name="Hildebrand F."/>
            <person name="Pallen M.J."/>
        </authorList>
    </citation>
    <scope>NUCLEOTIDE SEQUENCE</scope>
    <source>
        <strain evidence="14">ChiGjej1B1-24693</strain>
    </source>
</reference>
<dbReference type="InterPro" id="IPR011991">
    <property type="entry name" value="ArsR-like_HTH"/>
</dbReference>
<dbReference type="SMART" id="SM00529">
    <property type="entry name" value="HTH_DTXR"/>
    <property type="match status" value="1"/>
</dbReference>
<dbReference type="InterPro" id="IPR022687">
    <property type="entry name" value="HTH_DTXR"/>
</dbReference>
<dbReference type="Gene3D" id="1.10.10.10">
    <property type="entry name" value="Winged helix-like DNA-binding domain superfamily/Winged helix DNA-binding domain"/>
    <property type="match status" value="1"/>
</dbReference>
<dbReference type="Pfam" id="PF02742">
    <property type="entry name" value="Fe_dep_repr_C"/>
    <property type="match status" value="1"/>
</dbReference>
<dbReference type="Pfam" id="PF04023">
    <property type="entry name" value="FeoA"/>
    <property type="match status" value="1"/>
</dbReference>
<proteinExistence type="inferred from homology"/>
<keyword evidence="7" id="KW-0805">Transcription regulation</keyword>
<evidence type="ECO:0000256" key="6">
    <source>
        <dbReference type="ARBA" id="ARBA00023004"/>
    </source>
</evidence>
<dbReference type="AlphaFoldDB" id="A0A9D1GXD2"/>
<dbReference type="InterPro" id="IPR036390">
    <property type="entry name" value="WH_DNA-bd_sf"/>
</dbReference>
<dbReference type="InterPro" id="IPR001367">
    <property type="entry name" value="Fe_dep_repressor"/>
</dbReference>
<keyword evidence="9" id="KW-0010">Activator</keyword>
<evidence type="ECO:0000313" key="15">
    <source>
        <dbReference type="Proteomes" id="UP000886842"/>
    </source>
</evidence>
<evidence type="ECO:0000259" key="13">
    <source>
        <dbReference type="PROSITE" id="PS50944"/>
    </source>
</evidence>
<evidence type="ECO:0000256" key="5">
    <source>
        <dbReference type="ARBA" id="ARBA00022491"/>
    </source>
</evidence>
<dbReference type="Gene3D" id="2.30.30.90">
    <property type="match status" value="1"/>
</dbReference>
<dbReference type="InterPro" id="IPR007167">
    <property type="entry name" value="Fe-transptr_FeoA-like"/>
</dbReference>
<dbReference type="FunFam" id="1.10.60.10:FF:000004">
    <property type="entry name" value="DtxR family transcriptional regulator"/>
    <property type="match status" value="1"/>
</dbReference>
<dbReference type="InterPro" id="IPR022689">
    <property type="entry name" value="Iron_dep_repressor"/>
</dbReference>
<dbReference type="Proteomes" id="UP000886842">
    <property type="component" value="Unassembled WGS sequence"/>
</dbReference>
<dbReference type="InterPro" id="IPR036388">
    <property type="entry name" value="WH-like_DNA-bd_sf"/>
</dbReference>
<accession>A0A9D1GXD2</accession>
<evidence type="ECO:0000256" key="10">
    <source>
        <dbReference type="ARBA" id="ARBA00023163"/>
    </source>
</evidence>
<keyword evidence="4" id="KW-0963">Cytoplasm</keyword>
<evidence type="ECO:0000256" key="2">
    <source>
        <dbReference type="ARBA" id="ARBA00007871"/>
    </source>
</evidence>
<sequence length="227" mass="24840">MSVSELSDSAQNYLKVIWALQEWSDAPVTPSAIAERIGLSLSTVSGGLGKLSDQGLVDHQRYGAVELTEQGRRHAVAMVRRHRLIETFLVQVLDYRWDQVHDEAERLEHAVSDLLIDRLDTHLGHPRRDPHGDPIPGRDGRVSVPDAMVLTTLADHDGTEVTVERVSDDDPNLLVHLAEQGILVGTRLEVRSAPPYSDAVEVRVVGATGTVALGRVATDAVWVSVTD</sequence>
<evidence type="ECO:0000256" key="4">
    <source>
        <dbReference type="ARBA" id="ARBA00022490"/>
    </source>
</evidence>
<feature type="domain" description="HTH dtxR-type" evidence="13">
    <location>
        <begin position="6"/>
        <end position="68"/>
    </location>
</feature>
<keyword evidence="11" id="KW-0464">Manganese</keyword>
<dbReference type="SUPFAM" id="SSF50037">
    <property type="entry name" value="C-terminal domain of transcriptional repressors"/>
    <property type="match status" value="1"/>
</dbReference>
<gene>
    <name evidence="14" type="ORF">IAA98_01575</name>
</gene>
<dbReference type="Pfam" id="PF01325">
    <property type="entry name" value="Fe_dep_repress"/>
    <property type="match status" value="1"/>
</dbReference>
<dbReference type="GO" id="GO:0003677">
    <property type="term" value="F:DNA binding"/>
    <property type="evidence" value="ECO:0007669"/>
    <property type="project" value="UniProtKB-KW"/>
</dbReference>
<dbReference type="PANTHER" id="PTHR33238:SF11">
    <property type="entry name" value="TRANSCRIPTIONAL REGULATOR MNTR"/>
    <property type="match status" value="1"/>
</dbReference>
<dbReference type="InterPro" id="IPR050536">
    <property type="entry name" value="DtxR_MntR_Metal-Reg"/>
</dbReference>
<evidence type="ECO:0000256" key="9">
    <source>
        <dbReference type="ARBA" id="ARBA00023159"/>
    </source>
</evidence>
<reference evidence="14" key="1">
    <citation type="submission" date="2020-10" db="EMBL/GenBank/DDBJ databases">
        <authorList>
            <person name="Gilroy R."/>
        </authorList>
    </citation>
    <scope>NUCLEOTIDE SEQUENCE</scope>
    <source>
        <strain evidence="14">ChiGjej1B1-24693</strain>
    </source>
</reference>
<name>A0A9D1GXD2_9ACTN</name>
<dbReference type="EMBL" id="DVLP01000046">
    <property type="protein sequence ID" value="HIT74260.1"/>
    <property type="molecule type" value="Genomic_DNA"/>
</dbReference>
<comment type="similarity">
    <text evidence="2">Belongs to the DtxR/MntR family.</text>
</comment>
<evidence type="ECO:0000256" key="8">
    <source>
        <dbReference type="ARBA" id="ARBA00023125"/>
    </source>
</evidence>
<dbReference type="GO" id="GO:0003700">
    <property type="term" value="F:DNA-binding transcription factor activity"/>
    <property type="evidence" value="ECO:0007669"/>
    <property type="project" value="InterPro"/>
</dbReference>
<dbReference type="GO" id="GO:0046983">
    <property type="term" value="F:protein dimerization activity"/>
    <property type="evidence" value="ECO:0007669"/>
    <property type="project" value="InterPro"/>
</dbReference>
<organism evidence="14 15">
    <name type="scientific">Candidatus Avipropionibacterium avicola</name>
    <dbReference type="NCBI Taxonomy" id="2840701"/>
    <lineage>
        <taxon>Bacteria</taxon>
        <taxon>Bacillati</taxon>
        <taxon>Actinomycetota</taxon>
        <taxon>Actinomycetes</taxon>
        <taxon>Propionibacteriales</taxon>
        <taxon>Propionibacteriaceae</taxon>
        <taxon>Propionibacteriaceae incertae sedis</taxon>
        <taxon>Candidatus Avipropionibacterium</taxon>
    </lineage>
</organism>
<dbReference type="SUPFAM" id="SSF46785">
    <property type="entry name" value="Winged helix' DNA-binding domain"/>
    <property type="match status" value="1"/>
</dbReference>
<evidence type="ECO:0000256" key="11">
    <source>
        <dbReference type="ARBA" id="ARBA00023211"/>
    </source>
</evidence>
<dbReference type="PROSITE" id="PS50944">
    <property type="entry name" value="HTH_DTXR"/>
    <property type="match status" value="1"/>
</dbReference>
<dbReference type="PANTHER" id="PTHR33238">
    <property type="entry name" value="IRON (METAL) DEPENDENT REPRESSOR, DTXR FAMILY"/>
    <property type="match status" value="1"/>
</dbReference>
<evidence type="ECO:0000313" key="14">
    <source>
        <dbReference type="EMBL" id="HIT74260.1"/>
    </source>
</evidence>
<dbReference type="InterPro" id="IPR008988">
    <property type="entry name" value="Transcriptional_repressor_C"/>
</dbReference>
<dbReference type="SUPFAM" id="SSF47979">
    <property type="entry name" value="Iron-dependent repressor protein, dimerization domain"/>
    <property type="match status" value="1"/>
</dbReference>
<comment type="subcellular location">
    <subcellularLocation>
        <location evidence="1">Cytoplasm</location>
    </subcellularLocation>
</comment>
<keyword evidence="5" id="KW-0678">Repressor</keyword>
<dbReference type="InterPro" id="IPR036421">
    <property type="entry name" value="Fe_dep_repressor_sf"/>
</dbReference>
<keyword evidence="8" id="KW-0238">DNA-binding</keyword>
<dbReference type="Gene3D" id="1.10.60.10">
    <property type="entry name" value="Iron dependent repressor, metal binding and dimerisation domain"/>
    <property type="match status" value="1"/>
</dbReference>
<keyword evidence="6" id="KW-0408">Iron</keyword>
<comment type="caution">
    <text evidence="14">The sequence shown here is derived from an EMBL/GenBank/DDBJ whole genome shotgun (WGS) entry which is preliminary data.</text>
</comment>
<dbReference type="CDD" id="cd00090">
    <property type="entry name" value="HTH_ARSR"/>
    <property type="match status" value="1"/>
</dbReference>
<dbReference type="InterPro" id="IPR038157">
    <property type="entry name" value="FeoA_core_dom"/>
</dbReference>
<dbReference type="GO" id="GO:0046914">
    <property type="term" value="F:transition metal ion binding"/>
    <property type="evidence" value="ECO:0007669"/>
    <property type="project" value="InterPro"/>
</dbReference>
<protein>
    <recommendedName>
        <fullName evidence="12">Manganese transport regulator</fullName>
    </recommendedName>
</protein>
<dbReference type="GO" id="GO:0005737">
    <property type="term" value="C:cytoplasm"/>
    <property type="evidence" value="ECO:0007669"/>
    <property type="project" value="UniProtKB-SubCell"/>
</dbReference>
<evidence type="ECO:0000256" key="7">
    <source>
        <dbReference type="ARBA" id="ARBA00023015"/>
    </source>
</evidence>
<evidence type="ECO:0000256" key="12">
    <source>
        <dbReference type="ARBA" id="ARBA00032593"/>
    </source>
</evidence>
<dbReference type="SMART" id="SM00899">
    <property type="entry name" value="FeoA"/>
    <property type="match status" value="1"/>
</dbReference>
<evidence type="ECO:0000256" key="1">
    <source>
        <dbReference type="ARBA" id="ARBA00004496"/>
    </source>
</evidence>
<evidence type="ECO:0000256" key="3">
    <source>
        <dbReference type="ARBA" id="ARBA00011738"/>
    </source>
</evidence>
<comment type="subunit">
    <text evidence="3">Homodimer.</text>
</comment>
<keyword evidence="10" id="KW-0804">Transcription</keyword>